<accession>A0A3N1GXV1</accession>
<keyword evidence="4" id="KW-1185">Reference proteome</keyword>
<evidence type="ECO:0000256" key="1">
    <source>
        <dbReference type="ARBA" id="ARBA00005254"/>
    </source>
</evidence>
<organism evidence="3 4">
    <name type="scientific">Saccharothrix texasensis</name>
    <dbReference type="NCBI Taxonomy" id="103734"/>
    <lineage>
        <taxon>Bacteria</taxon>
        <taxon>Bacillati</taxon>
        <taxon>Actinomycetota</taxon>
        <taxon>Actinomycetes</taxon>
        <taxon>Pseudonocardiales</taxon>
        <taxon>Pseudonocardiaceae</taxon>
        <taxon>Saccharothrix</taxon>
    </lineage>
</organism>
<dbReference type="CDD" id="cd03441">
    <property type="entry name" value="R_hydratase_like"/>
    <property type="match status" value="1"/>
</dbReference>
<evidence type="ECO:0000313" key="4">
    <source>
        <dbReference type="Proteomes" id="UP000268727"/>
    </source>
</evidence>
<dbReference type="RefSeq" id="WP_123741166.1">
    <property type="nucleotide sequence ID" value="NZ_RJKM01000001.1"/>
</dbReference>
<dbReference type="Gene3D" id="3.10.129.10">
    <property type="entry name" value="Hotdog Thioesterase"/>
    <property type="match status" value="1"/>
</dbReference>
<dbReference type="Proteomes" id="UP000268727">
    <property type="component" value="Unassembled WGS sequence"/>
</dbReference>
<comment type="caution">
    <text evidence="3">The sequence shown here is derived from an EMBL/GenBank/DDBJ whole genome shotgun (WGS) entry which is preliminary data.</text>
</comment>
<dbReference type="SUPFAM" id="SSF54637">
    <property type="entry name" value="Thioesterase/thiol ester dehydrase-isomerase"/>
    <property type="match status" value="1"/>
</dbReference>
<dbReference type="PANTHER" id="PTHR43841">
    <property type="entry name" value="3-HYDROXYACYL-THIOESTER DEHYDRATASE HTDX-RELATED"/>
    <property type="match status" value="1"/>
</dbReference>
<evidence type="ECO:0000313" key="3">
    <source>
        <dbReference type="EMBL" id="ROP34936.1"/>
    </source>
</evidence>
<evidence type="ECO:0000259" key="2">
    <source>
        <dbReference type="Pfam" id="PF01575"/>
    </source>
</evidence>
<reference evidence="3 4" key="1">
    <citation type="submission" date="2018-11" db="EMBL/GenBank/DDBJ databases">
        <title>Sequencing the genomes of 1000 actinobacteria strains.</title>
        <authorList>
            <person name="Klenk H.-P."/>
        </authorList>
    </citation>
    <scope>NUCLEOTIDE SEQUENCE [LARGE SCALE GENOMIC DNA]</scope>
    <source>
        <strain evidence="3 4">DSM 44231</strain>
    </source>
</reference>
<dbReference type="OrthoDB" id="5522043at2"/>
<dbReference type="PANTHER" id="PTHR43841:SF3">
    <property type="entry name" value="(3R)-HYDROXYACYL-ACP DEHYDRATASE SUBUNIT HADB"/>
    <property type="match status" value="1"/>
</dbReference>
<sequence length="284" mass="30360">MRGKPLGARRPDSILERSWNPALIAEFDRCTHGAVGARPARTPPIVFLASLSLDLDPLVRLLGEAGSDLAAAGAVHVGEEMDVVTDVQPEGRCVVTTGVRLVKPTAHGSVIGLVAVAETAAGLPLWRKRSTVHAGVRLPRLGSAPLTRLACAAREASGEAWTVPKSFPNDYSRFGDHNPLHLDDAVAHAAGFDRRPAHGLGLVAVALTAPDRRARAPRRLRAAFRRPVLVDDTVRFTAVAAGTGAEHIGISTDTDPEPAIVVVTEWDRYGRGTELVHTEETWTY</sequence>
<dbReference type="AlphaFoldDB" id="A0A3N1GXV1"/>
<name>A0A3N1GXV1_9PSEU</name>
<dbReference type="InterPro" id="IPR029069">
    <property type="entry name" value="HotDog_dom_sf"/>
</dbReference>
<proteinExistence type="inferred from homology"/>
<dbReference type="Pfam" id="PF01575">
    <property type="entry name" value="MaoC_dehydratas"/>
    <property type="match status" value="1"/>
</dbReference>
<dbReference type="EMBL" id="RJKM01000001">
    <property type="protein sequence ID" value="ROP34936.1"/>
    <property type="molecule type" value="Genomic_DNA"/>
</dbReference>
<protein>
    <submittedName>
        <fullName evidence="3">MaoC dehydratase-like protein</fullName>
    </submittedName>
</protein>
<comment type="similarity">
    <text evidence="1">Belongs to the enoyl-CoA hydratase/isomerase family.</text>
</comment>
<gene>
    <name evidence="3" type="ORF">EDD40_0145</name>
</gene>
<dbReference type="InterPro" id="IPR002539">
    <property type="entry name" value="MaoC-like_dom"/>
</dbReference>
<feature type="domain" description="MaoC-like" evidence="2">
    <location>
        <begin position="175"/>
        <end position="242"/>
    </location>
</feature>